<dbReference type="EMBL" id="JACOOV010000001">
    <property type="protein sequence ID" value="MBC5653092.1"/>
    <property type="molecule type" value="Genomic_DNA"/>
</dbReference>
<comment type="caution">
    <text evidence="1">The sequence shown here is derived from an EMBL/GenBank/DDBJ whole genome shotgun (WGS) entry which is preliminary data.</text>
</comment>
<dbReference type="Proteomes" id="UP000621237">
    <property type="component" value="Unassembled WGS sequence"/>
</dbReference>
<name>A0ABR7EIV8_9FIRM</name>
<gene>
    <name evidence="1" type="ORF">H8R98_00860</name>
</gene>
<proteinExistence type="predicted"/>
<accession>A0ABR7EIV8</accession>
<evidence type="ECO:0000313" key="1">
    <source>
        <dbReference type="EMBL" id="MBC5653092.1"/>
    </source>
</evidence>
<dbReference type="RefSeq" id="WP_186835683.1">
    <property type="nucleotide sequence ID" value="NZ_JACOOV010000001.1"/>
</dbReference>
<evidence type="ECO:0000313" key="2">
    <source>
        <dbReference type="Proteomes" id="UP000621237"/>
    </source>
</evidence>
<reference evidence="1 2" key="1">
    <citation type="submission" date="2020-08" db="EMBL/GenBank/DDBJ databases">
        <title>Genome public.</title>
        <authorList>
            <person name="Liu C."/>
            <person name="Sun Q."/>
        </authorList>
    </citation>
    <scope>NUCLEOTIDE SEQUENCE [LARGE SCALE GENOMIC DNA]</scope>
    <source>
        <strain evidence="1 2">M16</strain>
    </source>
</reference>
<protein>
    <submittedName>
        <fullName evidence="1">Uncharacterized protein</fullName>
    </submittedName>
</protein>
<sequence length="47" mass="5557">MKLLSGDFEFIRVVDLDCSNGKVYFEEVRVISNNDRILCELDEKIYK</sequence>
<keyword evidence="2" id="KW-1185">Reference proteome</keyword>
<organism evidence="1 2">
    <name type="scientific">Blautia lenta</name>
    <dbReference type="NCBI Taxonomy" id="2763029"/>
    <lineage>
        <taxon>Bacteria</taxon>
        <taxon>Bacillati</taxon>
        <taxon>Bacillota</taxon>
        <taxon>Clostridia</taxon>
        <taxon>Lachnospirales</taxon>
        <taxon>Lachnospiraceae</taxon>
        <taxon>Blautia</taxon>
    </lineage>
</organism>